<name>A0A7K8Y964_9PASS</name>
<reference evidence="2 3" key="1">
    <citation type="submission" date="2019-09" db="EMBL/GenBank/DDBJ databases">
        <title>Bird 10,000 Genomes (B10K) Project - Family phase.</title>
        <authorList>
            <person name="Zhang G."/>
        </authorList>
    </citation>
    <scope>NUCLEOTIDE SEQUENCE [LARGE SCALE GENOMIC DNA]</scope>
    <source>
        <strain evidence="2">B10K-DU-001-06</strain>
        <tissue evidence="2">Muscle</tissue>
    </source>
</reference>
<comment type="caution">
    <text evidence="2">The sequence shown here is derived from an EMBL/GenBank/DDBJ whole genome shotgun (WGS) entry which is preliminary data.</text>
</comment>
<protein>
    <submittedName>
        <fullName evidence="2">UD11 glucuronosyltransferase</fullName>
    </submittedName>
</protein>
<proteinExistence type="predicted"/>
<dbReference type="SUPFAM" id="SSF53756">
    <property type="entry name" value="UDP-Glycosyltransferase/glycogen phosphorylase"/>
    <property type="match status" value="1"/>
</dbReference>
<accession>A0A7K8Y964</accession>
<organism evidence="2 3">
    <name type="scientific">Sakesphorus luctuosus</name>
    <dbReference type="NCBI Taxonomy" id="419690"/>
    <lineage>
        <taxon>Eukaryota</taxon>
        <taxon>Metazoa</taxon>
        <taxon>Chordata</taxon>
        <taxon>Craniata</taxon>
        <taxon>Vertebrata</taxon>
        <taxon>Euteleostomi</taxon>
        <taxon>Archelosauria</taxon>
        <taxon>Archosauria</taxon>
        <taxon>Dinosauria</taxon>
        <taxon>Saurischia</taxon>
        <taxon>Theropoda</taxon>
        <taxon>Coelurosauria</taxon>
        <taxon>Aves</taxon>
        <taxon>Neognathae</taxon>
        <taxon>Neoaves</taxon>
        <taxon>Telluraves</taxon>
        <taxon>Australaves</taxon>
        <taxon>Passeriformes</taxon>
        <taxon>Thamnophilidae</taxon>
        <taxon>Sakesphorus</taxon>
    </lineage>
</organism>
<feature type="non-terminal residue" evidence="2">
    <location>
        <position position="113"/>
    </location>
</feature>
<feature type="non-terminal residue" evidence="2">
    <location>
        <position position="1"/>
    </location>
</feature>
<dbReference type="Proteomes" id="UP000558958">
    <property type="component" value="Unassembled WGS sequence"/>
</dbReference>
<dbReference type="GO" id="GO:0008194">
    <property type="term" value="F:UDP-glycosyltransferase activity"/>
    <property type="evidence" value="ECO:0007669"/>
    <property type="project" value="InterPro"/>
</dbReference>
<dbReference type="Pfam" id="PF00201">
    <property type="entry name" value="UDPGT"/>
    <property type="match status" value="1"/>
</dbReference>
<evidence type="ECO:0000313" key="2">
    <source>
        <dbReference type="EMBL" id="NXF99887.1"/>
    </source>
</evidence>
<sequence length="113" mass="13300">VPVDGSHWLSMREVLDSLQQKGHEVVVVAPEVSLHIKRSRNLMMKMYPVPFTQEELEKEFQQFVQITFEEGSFLTRFLKVYKGMKRITDFGVSSCEELVKNQELIKYLKESKF</sequence>
<keyword evidence="1 2" id="KW-0808">Transferase</keyword>
<keyword evidence="3" id="KW-1185">Reference proteome</keyword>
<gene>
    <name evidence="2" type="primary">Ugt1a1_1</name>
    <name evidence="2" type="ORF">SAKLUC_R15299</name>
</gene>
<dbReference type="InterPro" id="IPR002213">
    <property type="entry name" value="UDP_glucos_trans"/>
</dbReference>
<evidence type="ECO:0000256" key="1">
    <source>
        <dbReference type="ARBA" id="ARBA00022679"/>
    </source>
</evidence>
<dbReference type="EMBL" id="VWZD01001208">
    <property type="protein sequence ID" value="NXF99887.1"/>
    <property type="molecule type" value="Genomic_DNA"/>
</dbReference>
<dbReference type="AlphaFoldDB" id="A0A7K8Y964"/>
<evidence type="ECO:0000313" key="3">
    <source>
        <dbReference type="Proteomes" id="UP000558958"/>
    </source>
</evidence>